<dbReference type="PANTHER" id="PTHR11527">
    <property type="entry name" value="HEAT-SHOCK PROTEIN 20 FAMILY MEMBER"/>
    <property type="match status" value="1"/>
</dbReference>
<keyword evidence="1" id="KW-0346">Stress response</keyword>
<evidence type="ECO:0000256" key="1">
    <source>
        <dbReference type="ARBA" id="ARBA00023016"/>
    </source>
</evidence>
<feature type="domain" description="SHSP" evidence="5">
    <location>
        <begin position="65"/>
        <end position="115"/>
    </location>
</feature>
<evidence type="ECO:0000256" key="2">
    <source>
        <dbReference type="PROSITE-ProRule" id="PRU00285"/>
    </source>
</evidence>
<proteinExistence type="inferred from homology"/>
<comment type="similarity">
    <text evidence="2 3">Belongs to the small heat shock protein (HSP20) family.</text>
</comment>
<gene>
    <name evidence="6" type="ORF">L484_025168</name>
</gene>
<keyword evidence="4" id="KW-0732">Signal</keyword>
<name>W9RL83_9ROSA</name>
<accession>W9RL83</accession>
<dbReference type="SUPFAM" id="SSF49764">
    <property type="entry name" value="HSP20-like chaperones"/>
    <property type="match status" value="1"/>
</dbReference>
<dbReference type="InterPro" id="IPR031107">
    <property type="entry name" value="Small_HSP"/>
</dbReference>
<evidence type="ECO:0000256" key="4">
    <source>
        <dbReference type="SAM" id="SignalP"/>
    </source>
</evidence>
<feature type="chain" id="PRO_5004928459" description="SHSP domain-containing protein" evidence="4">
    <location>
        <begin position="27"/>
        <end position="115"/>
    </location>
</feature>
<sequence length="115" mass="13173">MRSTSQFLWPIIFTLSFIVCPLGSNASLLPFLDRTGNSLVDLFDRFPDPFRVLEQVPLGLEKDEIRTALSSARADWRETPEVHVITLDVPGLKKEDMKIEVKENRITESKRGEKE</sequence>
<reference evidence="7" key="1">
    <citation type="submission" date="2013-01" db="EMBL/GenBank/DDBJ databases">
        <title>Draft Genome Sequence of a Mulberry Tree, Morus notabilis C.K. Schneid.</title>
        <authorList>
            <person name="He N."/>
            <person name="Zhao S."/>
        </authorList>
    </citation>
    <scope>NUCLEOTIDE SEQUENCE</scope>
</reference>
<dbReference type="PROSITE" id="PS01031">
    <property type="entry name" value="SHSP"/>
    <property type="match status" value="1"/>
</dbReference>
<dbReference type="STRING" id="981085.W9RL83"/>
<keyword evidence="7" id="KW-1185">Reference proteome</keyword>
<dbReference type="AlphaFoldDB" id="W9RL83"/>
<dbReference type="Gene3D" id="2.60.40.790">
    <property type="match status" value="1"/>
</dbReference>
<dbReference type="InterPro" id="IPR008978">
    <property type="entry name" value="HSP20-like_chaperone"/>
</dbReference>
<dbReference type="Pfam" id="PF00011">
    <property type="entry name" value="HSP20"/>
    <property type="match status" value="1"/>
</dbReference>
<dbReference type="eggNOG" id="KOG0710">
    <property type="taxonomic scope" value="Eukaryota"/>
</dbReference>
<dbReference type="EMBL" id="KE344806">
    <property type="protein sequence ID" value="EXB80312.1"/>
    <property type="molecule type" value="Genomic_DNA"/>
</dbReference>
<feature type="signal peptide" evidence="4">
    <location>
        <begin position="1"/>
        <end position="26"/>
    </location>
</feature>
<dbReference type="Proteomes" id="UP000030645">
    <property type="component" value="Unassembled WGS sequence"/>
</dbReference>
<evidence type="ECO:0000256" key="3">
    <source>
        <dbReference type="RuleBase" id="RU003616"/>
    </source>
</evidence>
<dbReference type="InterPro" id="IPR002068">
    <property type="entry name" value="A-crystallin/Hsp20_dom"/>
</dbReference>
<organism evidence="6 7">
    <name type="scientific">Morus notabilis</name>
    <dbReference type="NCBI Taxonomy" id="981085"/>
    <lineage>
        <taxon>Eukaryota</taxon>
        <taxon>Viridiplantae</taxon>
        <taxon>Streptophyta</taxon>
        <taxon>Embryophyta</taxon>
        <taxon>Tracheophyta</taxon>
        <taxon>Spermatophyta</taxon>
        <taxon>Magnoliopsida</taxon>
        <taxon>eudicotyledons</taxon>
        <taxon>Gunneridae</taxon>
        <taxon>Pentapetalae</taxon>
        <taxon>rosids</taxon>
        <taxon>fabids</taxon>
        <taxon>Rosales</taxon>
        <taxon>Moraceae</taxon>
        <taxon>Moreae</taxon>
        <taxon>Morus</taxon>
    </lineage>
</organism>
<protein>
    <recommendedName>
        <fullName evidence="5">SHSP domain-containing protein</fullName>
    </recommendedName>
</protein>
<evidence type="ECO:0000313" key="7">
    <source>
        <dbReference type="Proteomes" id="UP000030645"/>
    </source>
</evidence>
<evidence type="ECO:0000259" key="5">
    <source>
        <dbReference type="PROSITE" id="PS01031"/>
    </source>
</evidence>
<evidence type="ECO:0000313" key="6">
    <source>
        <dbReference type="EMBL" id="EXB80312.1"/>
    </source>
</evidence>